<evidence type="ECO:0000259" key="5">
    <source>
        <dbReference type="Pfam" id="PF00294"/>
    </source>
</evidence>
<dbReference type="PANTHER" id="PTHR10584:SF166">
    <property type="entry name" value="RIBOKINASE"/>
    <property type="match status" value="1"/>
</dbReference>
<dbReference type="GO" id="GO:0016301">
    <property type="term" value="F:kinase activity"/>
    <property type="evidence" value="ECO:0007669"/>
    <property type="project" value="UniProtKB-KW"/>
</dbReference>
<dbReference type="InterPro" id="IPR029056">
    <property type="entry name" value="Ribokinase-like"/>
</dbReference>
<dbReference type="Proteomes" id="UP000247483">
    <property type="component" value="Unassembled WGS sequence"/>
</dbReference>
<gene>
    <name evidence="6" type="ORF">DKK79_10170</name>
</gene>
<dbReference type="InterPro" id="IPR002173">
    <property type="entry name" value="Carboh/pur_kinase_PfkB_CS"/>
</dbReference>
<dbReference type="CDD" id="cd01166">
    <property type="entry name" value="KdgK"/>
    <property type="match status" value="1"/>
</dbReference>
<comment type="similarity">
    <text evidence="1 4">Belongs to the carbohydrate kinase PfkB family.</text>
</comment>
<dbReference type="PANTHER" id="PTHR10584">
    <property type="entry name" value="SUGAR KINASE"/>
    <property type="match status" value="1"/>
</dbReference>
<keyword evidence="2 4" id="KW-0808">Transferase</keyword>
<dbReference type="GO" id="GO:0006796">
    <property type="term" value="P:phosphate-containing compound metabolic process"/>
    <property type="evidence" value="ECO:0007669"/>
    <property type="project" value="UniProtKB-ARBA"/>
</dbReference>
<dbReference type="GO" id="GO:0005829">
    <property type="term" value="C:cytosol"/>
    <property type="evidence" value="ECO:0007669"/>
    <property type="project" value="TreeGrafter"/>
</dbReference>
<organism evidence="6 7">
    <name type="scientific">Gilliamella apicola</name>
    <dbReference type="NCBI Taxonomy" id="1196095"/>
    <lineage>
        <taxon>Bacteria</taxon>
        <taxon>Pseudomonadati</taxon>
        <taxon>Pseudomonadota</taxon>
        <taxon>Gammaproteobacteria</taxon>
        <taxon>Orbales</taxon>
        <taxon>Orbaceae</taxon>
        <taxon>Gilliamella</taxon>
    </lineage>
</organism>
<evidence type="ECO:0000256" key="4">
    <source>
        <dbReference type="RuleBase" id="RU003704"/>
    </source>
</evidence>
<sequence length="325" mass="35230">MSSVEVICIGAAIVDLPLYPVGEHIFKNVSYPVDNISMTIGGDAINEATIITRLGHKVSLFAMVGNDVAGKFIKDFAQQNNIITDNLITREDITTSINVGLVQEDGERTFVTNRNGSLWKMSLQDIELANIKQAKILSLASIFNNPKLDNHALVSIFKKAKSEHMIICADMVKSRLGEGLTDIAEALSYIDYFFPNYDEASELTGKTELSEIADTFIALGVKNVLIKIGKNGCYIKNQHLSKIAPAFKKPKGVKIDTIGAGDNFASGFISALLRGQSIEECAVFGNAVASVSIESLGATTGVKSRKQVEEMIAIYEKSNGRVSCE</sequence>
<dbReference type="SUPFAM" id="SSF53613">
    <property type="entry name" value="Ribokinase-like"/>
    <property type="match status" value="1"/>
</dbReference>
<dbReference type="EMBL" id="QGLP01000005">
    <property type="protein sequence ID" value="PXZ04702.1"/>
    <property type="molecule type" value="Genomic_DNA"/>
</dbReference>
<dbReference type="Gene3D" id="3.40.1190.20">
    <property type="match status" value="1"/>
</dbReference>
<dbReference type="PROSITE" id="PS00584">
    <property type="entry name" value="PFKB_KINASES_2"/>
    <property type="match status" value="1"/>
</dbReference>
<dbReference type="PRINTS" id="PR00990">
    <property type="entry name" value="RIBOKINASE"/>
</dbReference>
<evidence type="ECO:0000313" key="6">
    <source>
        <dbReference type="EMBL" id="PXZ04702.1"/>
    </source>
</evidence>
<comment type="caution">
    <text evidence="6">The sequence shown here is derived from an EMBL/GenBank/DDBJ whole genome shotgun (WGS) entry which is preliminary data.</text>
</comment>
<dbReference type="AlphaFoldDB" id="A0A2V4DVG7"/>
<protein>
    <submittedName>
        <fullName evidence="6">Sugar kinase</fullName>
    </submittedName>
</protein>
<dbReference type="PROSITE" id="PS00583">
    <property type="entry name" value="PFKB_KINASES_1"/>
    <property type="match status" value="1"/>
</dbReference>
<evidence type="ECO:0000256" key="3">
    <source>
        <dbReference type="ARBA" id="ARBA00022777"/>
    </source>
</evidence>
<feature type="domain" description="Carbohydrate kinase PfkB" evidence="5">
    <location>
        <begin position="6"/>
        <end position="302"/>
    </location>
</feature>
<dbReference type="Pfam" id="PF00294">
    <property type="entry name" value="PfkB"/>
    <property type="match status" value="1"/>
</dbReference>
<keyword evidence="3 4" id="KW-0418">Kinase</keyword>
<evidence type="ECO:0000256" key="1">
    <source>
        <dbReference type="ARBA" id="ARBA00010688"/>
    </source>
</evidence>
<evidence type="ECO:0000313" key="7">
    <source>
        <dbReference type="Proteomes" id="UP000247483"/>
    </source>
</evidence>
<name>A0A2V4DVG7_9GAMM</name>
<evidence type="ECO:0000256" key="2">
    <source>
        <dbReference type="ARBA" id="ARBA00022679"/>
    </source>
</evidence>
<dbReference type="InterPro" id="IPR002139">
    <property type="entry name" value="Ribo/fructo_kinase"/>
</dbReference>
<dbReference type="RefSeq" id="WP_110423965.1">
    <property type="nucleotide sequence ID" value="NZ_QGLP01000005.1"/>
</dbReference>
<proteinExistence type="inferred from homology"/>
<reference evidence="6 7" key="1">
    <citation type="submission" date="2018-05" db="EMBL/GenBank/DDBJ databases">
        <title>Reference genomes for bee gut microbiota database.</title>
        <authorList>
            <person name="Ellegaard K.M."/>
        </authorList>
    </citation>
    <scope>NUCLEOTIDE SEQUENCE [LARGE SCALE GENOMIC DNA]</scope>
    <source>
        <strain evidence="6 7">ESL0177</strain>
    </source>
</reference>
<accession>A0A2V4DVG7</accession>
<dbReference type="InterPro" id="IPR011611">
    <property type="entry name" value="PfkB_dom"/>
</dbReference>